<reference evidence="2" key="1">
    <citation type="submission" date="2020-02" db="EMBL/GenBank/DDBJ databases">
        <title>Flavobacterium sp. genome.</title>
        <authorList>
            <person name="Jung H.S."/>
            <person name="Baek J.H."/>
            <person name="Jeon C.O."/>
        </authorList>
    </citation>
    <scope>NUCLEOTIDE SEQUENCE</scope>
    <source>
        <strain evidence="2">SE-s28</strain>
    </source>
</reference>
<keyword evidence="3" id="KW-1185">Reference proteome</keyword>
<keyword evidence="1" id="KW-0732">Signal</keyword>
<evidence type="ECO:0000313" key="2">
    <source>
        <dbReference type="EMBL" id="NMH29623.1"/>
    </source>
</evidence>
<dbReference type="RefSeq" id="WP_169528703.1">
    <property type="nucleotide sequence ID" value="NZ_JAAMPU010000108.1"/>
</dbReference>
<proteinExistence type="predicted"/>
<name>A0A972JJQ0_9FLAO</name>
<dbReference type="AlphaFoldDB" id="A0A972JJQ0"/>
<sequence length="116" mass="13658">MKKFLLILVFATATTFGQVSVNVNISAPFWAPPTPVGVQYYYLPDINTYYDIGTTEYIYVNRGNWIRSRNLPVVYRNYDFRRGRTLIINDYHGHSPYKVHRVKYKKAHPHKGHGRH</sequence>
<comment type="caution">
    <text evidence="2">The sequence shown here is derived from an EMBL/GenBank/DDBJ whole genome shotgun (WGS) entry which is preliminary data.</text>
</comment>
<feature type="signal peptide" evidence="1">
    <location>
        <begin position="1"/>
        <end position="21"/>
    </location>
</feature>
<evidence type="ECO:0000313" key="3">
    <source>
        <dbReference type="Proteomes" id="UP000712080"/>
    </source>
</evidence>
<dbReference type="Proteomes" id="UP000712080">
    <property type="component" value="Unassembled WGS sequence"/>
</dbReference>
<protein>
    <recommendedName>
        <fullName evidence="4">PBCV-specific basic adaptor domain-containing protein</fullName>
    </recommendedName>
</protein>
<evidence type="ECO:0008006" key="4">
    <source>
        <dbReference type="Google" id="ProtNLM"/>
    </source>
</evidence>
<dbReference type="EMBL" id="JAAMPU010000108">
    <property type="protein sequence ID" value="NMH29623.1"/>
    <property type="molecule type" value="Genomic_DNA"/>
</dbReference>
<feature type="chain" id="PRO_5037655600" description="PBCV-specific basic adaptor domain-containing protein" evidence="1">
    <location>
        <begin position="22"/>
        <end position="116"/>
    </location>
</feature>
<evidence type="ECO:0000256" key="1">
    <source>
        <dbReference type="SAM" id="SignalP"/>
    </source>
</evidence>
<gene>
    <name evidence="2" type="ORF">G6047_16400</name>
</gene>
<organism evidence="2 3">
    <name type="scientific">Flavobacterium silvaticum</name>
    <dbReference type="NCBI Taxonomy" id="1852020"/>
    <lineage>
        <taxon>Bacteria</taxon>
        <taxon>Pseudomonadati</taxon>
        <taxon>Bacteroidota</taxon>
        <taxon>Flavobacteriia</taxon>
        <taxon>Flavobacteriales</taxon>
        <taxon>Flavobacteriaceae</taxon>
        <taxon>Flavobacterium</taxon>
    </lineage>
</organism>
<accession>A0A972JJQ0</accession>